<comment type="caution">
    <text evidence="1">The sequence shown here is derived from an EMBL/GenBank/DDBJ whole genome shotgun (WGS) entry which is preliminary data.</text>
</comment>
<dbReference type="RefSeq" id="WP_330145569.1">
    <property type="nucleotide sequence ID" value="NZ_JAZDQU010000001.1"/>
</dbReference>
<keyword evidence="2" id="KW-1185">Reference proteome</keyword>
<dbReference type="Proteomes" id="UP001337681">
    <property type="component" value="Unassembled WGS sequence"/>
</dbReference>
<gene>
    <name evidence="1" type="ORF">VRU49_04390</name>
</gene>
<dbReference type="SUPFAM" id="SSF56059">
    <property type="entry name" value="Glutathione synthetase ATP-binding domain-like"/>
    <property type="match status" value="1"/>
</dbReference>
<evidence type="ECO:0000313" key="2">
    <source>
        <dbReference type="Proteomes" id="UP001337681"/>
    </source>
</evidence>
<protein>
    <recommendedName>
        <fullName evidence="3">Glutathionylspermidine synthase pre-ATP-grasp-like domain-containing protein</fullName>
    </recommendedName>
</protein>
<evidence type="ECO:0008006" key="3">
    <source>
        <dbReference type="Google" id="ProtNLM"/>
    </source>
</evidence>
<evidence type="ECO:0000313" key="1">
    <source>
        <dbReference type="EMBL" id="MEE1884656.1"/>
    </source>
</evidence>
<dbReference type="EMBL" id="JAZDQU010000001">
    <property type="protein sequence ID" value="MEE1884656.1"/>
    <property type="molecule type" value="Genomic_DNA"/>
</dbReference>
<proteinExistence type="predicted"/>
<reference evidence="1 2" key="1">
    <citation type="submission" date="2024-01" db="EMBL/GenBank/DDBJ databases">
        <title>Pedobacter sp. nov., isolated from oil-contaminated soil.</title>
        <authorList>
            <person name="Le N.T.T."/>
        </authorList>
    </citation>
    <scope>NUCLEOTIDE SEQUENCE [LARGE SCALE GENOMIC DNA]</scope>
    <source>
        <strain evidence="1 2">VNH31</strain>
    </source>
</reference>
<sequence length="394" mass="45618">MVNDNISFNENYEELAYLKFLNEIESTYGPIPFRIAEAPFFISEDLKTQLIEAGQEIINFIKSPNFNSLTQSSIPKEWNVPNQNTHPHFLALDFAITETENGQLQPKLIELQGFPSLFGFQDYLAEMYKKHFNINPEMSPYFGDFDKTSMFNLLKKVIVGDHNEKEVVLLDVDAHHQKTLIDFKITCEALGIQIVALEEVFEENNDLYYLRNNEKTQIKRIYNRLIFDEIASKPHLLTAHFNPTHALNVEWITHPNWFYNVSKYILPYLKGKYFPQSDYLNNVINNLPTDLSKYIIKPLMSFGGKGVIIDVSKEIIDQIDDPENWIIQEKVDYAPIIPSPNGKAKVELRLMYIWPDNQEPQLCINLARLSKGKMIGVNYNKDLNWVGGSVGLMR</sequence>
<name>A0ABU7H261_9SPHI</name>
<organism evidence="1 2">
    <name type="scientific">Pedobacter flavus</name>
    <dbReference type="NCBI Taxonomy" id="3113906"/>
    <lineage>
        <taxon>Bacteria</taxon>
        <taxon>Pseudomonadati</taxon>
        <taxon>Bacteroidota</taxon>
        <taxon>Sphingobacteriia</taxon>
        <taxon>Sphingobacteriales</taxon>
        <taxon>Sphingobacteriaceae</taxon>
        <taxon>Pedobacter</taxon>
    </lineage>
</organism>
<accession>A0ABU7H261</accession>